<dbReference type="SUPFAM" id="SSF53098">
    <property type="entry name" value="Ribonuclease H-like"/>
    <property type="match status" value="1"/>
</dbReference>
<dbReference type="PROSITE" id="PS50994">
    <property type="entry name" value="INTEGRASE"/>
    <property type="match status" value="1"/>
</dbReference>
<feature type="domain" description="Integrase catalytic" evidence="1">
    <location>
        <begin position="18"/>
        <end position="183"/>
    </location>
</feature>
<name>A0A1X7TB44_AMPQE</name>
<dbReference type="InterPro" id="IPR057670">
    <property type="entry name" value="SH3_retrovirus"/>
</dbReference>
<dbReference type="PANTHER" id="PTHR42648:SF18">
    <property type="entry name" value="RETROTRANSPOSON, UNCLASSIFIED-LIKE PROTEIN"/>
    <property type="match status" value="1"/>
</dbReference>
<dbReference type="EnsemblMetazoa" id="Aqu2.1.11776_001">
    <property type="protein sequence ID" value="Aqu2.1.11776_001"/>
    <property type="gene ID" value="Aqu2.1.11776"/>
</dbReference>
<dbReference type="Pfam" id="PF00665">
    <property type="entry name" value="rve"/>
    <property type="match status" value="1"/>
</dbReference>
<protein>
    <recommendedName>
        <fullName evidence="1">Integrase catalytic domain-containing protein</fullName>
    </recommendedName>
</protein>
<dbReference type="InterPro" id="IPR001584">
    <property type="entry name" value="Integrase_cat-core"/>
</dbReference>
<evidence type="ECO:0000259" key="1">
    <source>
        <dbReference type="PROSITE" id="PS50994"/>
    </source>
</evidence>
<dbReference type="InterPro" id="IPR039537">
    <property type="entry name" value="Retrotran_Ty1/copia-like"/>
</dbReference>
<dbReference type="PANTHER" id="PTHR42648">
    <property type="entry name" value="TRANSPOSASE, PUTATIVE-RELATED"/>
    <property type="match status" value="1"/>
</dbReference>
<dbReference type="eggNOG" id="KOG0017">
    <property type="taxonomic scope" value="Eukaryota"/>
</dbReference>
<dbReference type="Pfam" id="PF25597">
    <property type="entry name" value="SH3_retrovirus"/>
    <property type="match status" value="1"/>
</dbReference>
<dbReference type="InterPro" id="IPR036397">
    <property type="entry name" value="RNaseH_sf"/>
</dbReference>
<evidence type="ECO:0000313" key="2">
    <source>
        <dbReference type="EnsemblMetazoa" id="Aqu2.1.11776_001"/>
    </source>
</evidence>
<dbReference type="STRING" id="400682.A0A1X7TB44"/>
<organism evidence="2">
    <name type="scientific">Amphimedon queenslandica</name>
    <name type="common">Sponge</name>
    <dbReference type="NCBI Taxonomy" id="400682"/>
    <lineage>
        <taxon>Eukaryota</taxon>
        <taxon>Metazoa</taxon>
        <taxon>Porifera</taxon>
        <taxon>Demospongiae</taxon>
        <taxon>Heteroscleromorpha</taxon>
        <taxon>Haplosclerida</taxon>
        <taxon>Niphatidae</taxon>
        <taxon>Amphimedon</taxon>
    </lineage>
</organism>
<proteinExistence type="predicted"/>
<dbReference type="InterPro" id="IPR012337">
    <property type="entry name" value="RNaseH-like_sf"/>
</dbReference>
<dbReference type="GO" id="GO:0015074">
    <property type="term" value="P:DNA integration"/>
    <property type="evidence" value="ECO:0007669"/>
    <property type="project" value="InterPro"/>
</dbReference>
<sequence>MYRREAAYDSFPAQSESKAKEPLDIVHSDICSKINSKSLSGAEYFLTLIDDKTRFVWVYVKDRKSDVSLMFCEWKAYVEQSTGRSLKVLLMDNGGEFTSNEFEEYLRKGVKHELKIPKCPQKNGVAERLNWTLVEMVRSMLSGAKLPQRFWAEALVTAVYLPNHSPTKAVMHKTQFEALTAEKPSDEREKLDYKSQKCMFLGYPYTRKDYRLYDVQKLKIVYSHDVIFNETEFFNYSEEKDQPLVHINLREEQVEETVNGENEDETINEETDDTHMKKAILKSNRDKLFSEDQLRSKGVLIFMEVIFVTFGPSLVCLSDVRLLIV</sequence>
<reference evidence="2" key="1">
    <citation type="submission" date="2017-05" db="UniProtKB">
        <authorList>
            <consortium name="EnsemblMetazoa"/>
        </authorList>
    </citation>
    <scope>IDENTIFICATION</scope>
</reference>
<dbReference type="AlphaFoldDB" id="A0A1X7TB44"/>
<dbReference type="GO" id="GO:0003676">
    <property type="term" value="F:nucleic acid binding"/>
    <property type="evidence" value="ECO:0007669"/>
    <property type="project" value="InterPro"/>
</dbReference>
<dbReference type="InParanoid" id="A0A1X7TB44"/>
<accession>A0A1X7TB44</accession>
<dbReference type="Gene3D" id="3.30.420.10">
    <property type="entry name" value="Ribonuclease H-like superfamily/Ribonuclease H"/>
    <property type="match status" value="1"/>
</dbReference>